<proteinExistence type="inferred from homology"/>
<keyword evidence="2" id="KW-0804">Transcription</keyword>
<dbReference type="EnsemblPlants" id="EMT25369">
    <property type="protein sequence ID" value="EMT25369"/>
    <property type="gene ID" value="F775_16077"/>
</dbReference>
<dbReference type="Gene3D" id="1.25.70.10">
    <property type="entry name" value="Transcription termination factor 3, mitochondrial"/>
    <property type="match status" value="1"/>
</dbReference>
<protein>
    <recommendedName>
        <fullName evidence="5">mTERF domain-containing protein 1, mitochondrial</fullName>
    </recommendedName>
</protein>
<dbReference type="SMART" id="SM00733">
    <property type="entry name" value="Mterf"/>
    <property type="match status" value="5"/>
</dbReference>
<dbReference type="InterPro" id="IPR003690">
    <property type="entry name" value="MTERF"/>
</dbReference>
<accession>M8BTU4</accession>
<dbReference type="GO" id="GO:0006353">
    <property type="term" value="P:DNA-templated transcription termination"/>
    <property type="evidence" value="ECO:0007669"/>
    <property type="project" value="UniProtKB-KW"/>
</dbReference>
<sequence>MPKTICVPNASLLKTGPQGLRQVSHLKSPTNPDARLAFLAGLGLSGADIASIVAKDLQLLCAKLERTLTPNVAGLTGLGLSHSQIGRLISYCHGNLHLTFIVSKLQYYLLLFGSIDNTLRALKRNFYLISSDLERVVKPNVAALRDSGLGDCDIAKVCLSNPRLLTTNVESIRTTVACAESLGVPCGSRMFRQALQAVTFLSVQKIAVRVEYLKTILRWSDAEVGIALTKSPGVLRHSNERLRRTSEFLISEVGLEPAYIAHRPALLTYSLEGRLRARYYHVKFLKANRFLERDFSYFSIVQKSEKVFMEKFICPHKEAAPHLADDYVDACRGQVPTRLRFA</sequence>
<keyword evidence="3" id="KW-0809">Transit peptide</keyword>
<dbReference type="FunFam" id="1.25.70.10:FF:000001">
    <property type="entry name" value="Mitochondrial transcription termination factor-like"/>
    <property type="match status" value="1"/>
</dbReference>
<dbReference type="PANTHER" id="PTHR13068:SF111">
    <property type="match status" value="1"/>
</dbReference>
<dbReference type="GO" id="GO:0003676">
    <property type="term" value="F:nucleic acid binding"/>
    <property type="evidence" value="ECO:0007669"/>
    <property type="project" value="InterPro"/>
</dbReference>
<evidence type="ECO:0000256" key="2">
    <source>
        <dbReference type="ARBA" id="ARBA00022472"/>
    </source>
</evidence>
<name>M8BTU4_AEGTA</name>
<evidence type="ECO:0000313" key="4">
    <source>
        <dbReference type="EnsemblPlants" id="EMT25369"/>
    </source>
</evidence>
<dbReference type="InterPro" id="IPR038538">
    <property type="entry name" value="MTERF_sf"/>
</dbReference>
<evidence type="ECO:0000256" key="3">
    <source>
        <dbReference type="ARBA" id="ARBA00022946"/>
    </source>
</evidence>
<keyword evidence="2" id="KW-0805">Transcription regulation</keyword>
<comment type="similarity">
    <text evidence="1">Belongs to the mTERF family.</text>
</comment>
<evidence type="ECO:0000256" key="1">
    <source>
        <dbReference type="ARBA" id="ARBA00007692"/>
    </source>
</evidence>
<keyword evidence="2" id="KW-0806">Transcription termination</keyword>
<organism evidence="4">
    <name type="scientific">Aegilops tauschii</name>
    <name type="common">Tausch's goatgrass</name>
    <name type="synonym">Aegilops squarrosa</name>
    <dbReference type="NCBI Taxonomy" id="37682"/>
    <lineage>
        <taxon>Eukaryota</taxon>
        <taxon>Viridiplantae</taxon>
        <taxon>Streptophyta</taxon>
        <taxon>Embryophyta</taxon>
        <taxon>Tracheophyta</taxon>
        <taxon>Spermatophyta</taxon>
        <taxon>Magnoliopsida</taxon>
        <taxon>Liliopsida</taxon>
        <taxon>Poales</taxon>
        <taxon>Poaceae</taxon>
        <taxon>BOP clade</taxon>
        <taxon>Pooideae</taxon>
        <taxon>Triticodae</taxon>
        <taxon>Triticeae</taxon>
        <taxon>Triticinae</taxon>
        <taxon>Aegilops</taxon>
    </lineage>
</organism>
<dbReference type="PANTHER" id="PTHR13068">
    <property type="entry name" value="CGI-12 PROTEIN-RELATED"/>
    <property type="match status" value="1"/>
</dbReference>
<dbReference type="Pfam" id="PF02536">
    <property type="entry name" value="mTERF"/>
    <property type="match status" value="1"/>
</dbReference>
<reference evidence="4" key="1">
    <citation type="submission" date="2015-06" db="UniProtKB">
        <authorList>
            <consortium name="EnsemblPlants"/>
        </authorList>
    </citation>
    <scope>IDENTIFICATION</scope>
</reference>
<evidence type="ECO:0008006" key="5">
    <source>
        <dbReference type="Google" id="ProtNLM"/>
    </source>
</evidence>
<dbReference type="AlphaFoldDB" id="M8BTU4"/>